<reference evidence="2 3" key="1">
    <citation type="journal article" date="2019" name="Sci. Rep.">
        <title>Orb-weaving spider Araneus ventricosus genome elucidates the spidroin gene catalogue.</title>
        <authorList>
            <person name="Kono N."/>
            <person name="Nakamura H."/>
            <person name="Ohtoshi R."/>
            <person name="Moran D.A.P."/>
            <person name="Shinohara A."/>
            <person name="Yoshida Y."/>
            <person name="Fujiwara M."/>
            <person name="Mori M."/>
            <person name="Tomita M."/>
            <person name="Arakawa K."/>
        </authorList>
    </citation>
    <scope>NUCLEOTIDE SEQUENCE [LARGE SCALE GENOMIC DNA]</scope>
</reference>
<dbReference type="Proteomes" id="UP000499080">
    <property type="component" value="Unassembled WGS sequence"/>
</dbReference>
<organism evidence="2 3">
    <name type="scientific">Araneus ventricosus</name>
    <name type="common">Orbweaver spider</name>
    <name type="synonym">Epeira ventricosa</name>
    <dbReference type="NCBI Taxonomy" id="182803"/>
    <lineage>
        <taxon>Eukaryota</taxon>
        <taxon>Metazoa</taxon>
        <taxon>Ecdysozoa</taxon>
        <taxon>Arthropoda</taxon>
        <taxon>Chelicerata</taxon>
        <taxon>Arachnida</taxon>
        <taxon>Araneae</taxon>
        <taxon>Araneomorphae</taxon>
        <taxon>Entelegynae</taxon>
        <taxon>Araneoidea</taxon>
        <taxon>Araneidae</taxon>
        <taxon>Araneus</taxon>
    </lineage>
</organism>
<dbReference type="EMBL" id="BGPR01143674">
    <property type="protein sequence ID" value="GBN72720.1"/>
    <property type="molecule type" value="Genomic_DNA"/>
</dbReference>
<protein>
    <submittedName>
        <fullName evidence="2">Uncharacterized protein</fullName>
    </submittedName>
</protein>
<name>A0A4Y2RBC4_ARAVE</name>
<proteinExistence type="predicted"/>
<keyword evidence="3" id="KW-1185">Reference proteome</keyword>
<evidence type="ECO:0000313" key="3">
    <source>
        <dbReference type="Proteomes" id="UP000499080"/>
    </source>
</evidence>
<feature type="non-terminal residue" evidence="2">
    <location>
        <position position="1"/>
    </location>
</feature>
<sequence>SKKSPLRSLRENGRGRPPSLRRRPRAPSLRIIGQGSRKGVRHTFPEPRVEDDLQEASFLVDLMETTAQDDEGHE</sequence>
<accession>A0A4Y2RBC4</accession>
<gene>
    <name evidence="2" type="ORF">AVEN_124157_1</name>
</gene>
<evidence type="ECO:0000313" key="2">
    <source>
        <dbReference type="EMBL" id="GBN72720.1"/>
    </source>
</evidence>
<feature type="region of interest" description="Disordered" evidence="1">
    <location>
        <begin position="1"/>
        <end position="27"/>
    </location>
</feature>
<dbReference type="AlphaFoldDB" id="A0A4Y2RBC4"/>
<comment type="caution">
    <text evidence="2">The sequence shown here is derived from an EMBL/GenBank/DDBJ whole genome shotgun (WGS) entry which is preliminary data.</text>
</comment>
<evidence type="ECO:0000256" key="1">
    <source>
        <dbReference type="SAM" id="MobiDB-lite"/>
    </source>
</evidence>